<keyword evidence="2" id="KW-1185">Reference proteome</keyword>
<evidence type="ECO:0000313" key="2">
    <source>
        <dbReference type="Proteomes" id="UP000789366"/>
    </source>
</evidence>
<name>A0ACA9RMV9_9GLOM</name>
<accession>A0ACA9RMV9</accession>
<comment type="caution">
    <text evidence="1">The sequence shown here is derived from an EMBL/GenBank/DDBJ whole genome shotgun (WGS) entry which is preliminary data.</text>
</comment>
<dbReference type="Proteomes" id="UP000789366">
    <property type="component" value="Unassembled WGS sequence"/>
</dbReference>
<evidence type="ECO:0000313" key="1">
    <source>
        <dbReference type="EMBL" id="CAG8800357.1"/>
    </source>
</evidence>
<feature type="non-terminal residue" evidence="1">
    <location>
        <position position="1"/>
    </location>
</feature>
<organism evidence="1 2">
    <name type="scientific">Cetraspora pellucida</name>
    <dbReference type="NCBI Taxonomy" id="1433469"/>
    <lineage>
        <taxon>Eukaryota</taxon>
        <taxon>Fungi</taxon>
        <taxon>Fungi incertae sedis</taxon>
        <taxon>Mucoromycota</taxon>
        <taxon>Glomeromycotina</taxon>
        <taxon>Glomeromycetes</taxon>
        <taxon>Diversisporales</taxon>
        <taxon>Gigasporaceae</taxon>
        <taxon>Cetraspora</taxon>
    </lineage>
</organism>
<dbReference type="EMBL" id="CAJVPW010079370">
    <property type="protein sequence ID" value="CAG8800357.1"/>
    <property type="molecule type" value="Genomic_DNA"/>
</dbReference>
<feature type="non-terminal residue" evidence="1">
    <location>
        <position position="54"/>
    </location>
</feature>
<sequence length="54" mass="5839">AINEIEEVNQLACSAHTLQLVVGKGLLPVKTLVVQTSNINKNHEYLQAIADVPT</sequence>
<reference evidence="1" key="1">
    <citation type="submission" date="2021-06" db="EMBL/GenBank/DDBJ databases">
        <authorList>
            <person name="Kallberg Y."/>
            <person name="Tangrot J."/>
            <person name="Rosling A."/>
        </authorList>
    </citation>
    <scope>NUCLEOTIDE SEQUENCE</scope>
    <source>
        <strain evidence="1">28 12/20/2015</strain>
    </source>
</reference>
<proteinExistence type="predicted"/>
<gene>
    <name evidence="1" type="ORF">SPELUC_LOCUS18013</name>
</gene>
<protein>
    <submittedName>
        <fullName evidence="1">14975_t:CDS:1</fullName>
    </submittedName>
</protein>